<protein>
    <recommendedName>
        <fullName evidence="1">Methyltransferase FkbM domain-containing protein</fullName>
    </recommendedName>
</protein>
<dbReference type="RefSeq" id="XP_005644394.1">
    <property type="nucleotide sequence ID" value="XM_005644337.1"/>
</dbReference>
<gene>
    <name evidence="2" type="ORF">COCSUDRAFT_34113</name>
</gene>
<dbReference type="NCBIfam" id="TIGR01444">
    <property type="entry name" value="fkbM_fam"/>
    <property type="match status" value="1"/>
</dbReference>
<comment type="caution">
    <text evidence="2">The sequence shown here is derived from an EMBL/GenBank/DDBJ whole genome shotgun (WGS) entry which is preliminary data.</text>
</comment>
<dbReference type="EMBL" id="AGSI01000017">
    <property type="protein sequence ID" value="EIE19850.1"/>
    <property type="molecule type" value="Genomic_DNA"/>
</dbReference>
<evidence type="ECO:0000259" key="1">
    <source>
        <dbReference type="Pfam" id="PF05050"/>
    </source>
</evidence>
<name>I0YN81_COCSC</name>
<reference evidence="2 3" key="1">
    <citation type="journal article" date="2012" name="Genome Biol.">
        <title>The genome of the polar eukaryotic microalga coccomyxa subellipsoidea reveals traits of cold adaptation.</title>
        <authorList>
            <person name="Blanc G."/>
            <person name="Agarkova I."/>
            <person name="Grimwood J."/>
            <person name="Kuo A."/>
            <person name="Brueggeman A."/>
            <person name="Dunigan D."/>
            <person name="Gurnon J."/>
            <person name="Ladunga I."/>
            <person name="Lindquist E."/>
            <person name="Lucas S."/>
            <person name="Pangilinan J."/>
            <person name="Proschold T."/>
            <person name="Salamov A."/>
            <person name="Schmutz J."/>
            <person name="Weeks D."/>
            <person name="Yamada T."/>
            <person name="Claverie J.M."/>
            <person name="Grigoriev I."/>
            <person name="Van Etten J."/>
            <person name="Lomsadze A."/>
            <person name="Borodovsky M."/>
        </authorList>
    </citation>
    <scope>NUCLEOTIDE SEQUENCE [LARGE SCALE GENOMIC DNA]</scope>
    <source>
        <strain evidence="2 3">C-169</strain>
    </source>
</reference>
<dbReference type="Pfam" id="PF05050">
    <property type="entry name" value="Methyltransf_21"/>
    <property type="match status" value="1"/>
</dbReference>
<dbReference type="AlphaFoldDB" id="I0YN81"/>
<evidence type="ECO:0000313" key="3">
    <source>
        <dbReference type="Proteomes" id="UP000007264"/>
    </source>
</evidence>
<dbReference type="SUPFAM" id="SSF53335">
    <property type="entry name" value="S-adenosyl-L-methionine-dependent methyltransferases"/>
    <property type="match status" value="1"/>
</dbReference>
<dbReference type="InterPro" id="IPR029063">
    <property type="entry name" value="SAM-dependent_MTases_sf"/>
</dbReference>
<dbReference type="KEGG" id="csl:COCSUDRAFT_34113"/>
<evidence type="ECO:0000313" key="2">
    <source>
        <dbReference type="EMBL" id="EIE19850.1"/>
    </source>
</evidence>
<dbReference type="Gene3D" id="3.40.50.150">
    <property type="entry name" value="Vaccinia Virus protein VP39"/>
    <property type="match status" value="1"/>
</dbReference>
<dbReference type="Proteomes" id="UP000007264">
    <property type="component" value="Unassembled WGS sequence"/>
</dbReference>
<dbReference type="GeneID" id="17037824"/>
<dbReference type="InterPro" id="IPR006342">
    <property type="entry name" value="FkbM_mtfrase"/>
</dbReference>
<feature type="domain" description="Methyltransferase FkbM" evidence="1">
    <location>
        <begin position="57"/>
        <end position="195"/>
    </location>
</feature>
<accession>I0YN81</accession>
<keyword evidence="3" id="KW-1185">Reference proteome</keyword>
<proteinExistence type="predicted"/>
<dbReference type="OrthoDB" id="513667at2759"/>
<sequence>MMLRPKGSDADILVHMIDEYSEFLASLTWTPTTILEGGGNMGVATMLLAHMYPVATIVTLEPEPGNCWLLQVNTRAFPNVNVECTGLWDKDANLKIVPSDDNLDWGWRTLEVVQPSADTITAASVPSLMRKYGLAGGFDYAKLDIEGAEWKVFEGDNARGWLGSLKLLSLEVHNHMATPEQAQHLDSFLQGQGYSKSLHGEYEVWAVPELEPYLHSEQKIKQNKMLGGI</sequence>
<organism evidence="2 3">
    <name type="scientific">Coccomyxa subellipsoidea (strain C-169)</name>
    <name type="common">Green microalga</name>
    <dbReference type="NCBI Taxonomy" id="574566"/>
    <lineage>
        <taxon>Eukaryota</taxon>
        <taxon>Viridiplantae</taxon>
        <taxon>Chlorophyta</taxon>
        <taxon>core chlorophytes</taxon>
        <taxon>Trebouxiophyceae</taxon>
        <taxon>Trebouxiophyceae incertae sedis</taxon>
        <taxon>Coccomyxaceae</taxon>
        <taxon>Coccomyxa</taxon>
        <taxon>Coccomyxa subellipsoidea</taxon>
    </lineage>
</organism>